<dbReference type="InterPro" id="IPR009057">
    <property type="entry name" value="Homeodomain-like_sf"/>
</dbReference>
<dbReference type="AlphaFoldDB" id="A0A6J6GBI5"/>
<accession>A0A6J6GBI5</accession>
<dbReference type="GO" id="GO:0003700">
    <property type="term" value="F:DNA-binding transcription factor activity"/>
    <property type="evidence" value="ECO:0007669"/>
    <property type="project" value="TreeGrafter"/>
</dbReference>
<dbReference type="PRINTS" id="PR00455">
    <property type="entry name" value="HTHTETR"/>
</dbReference>
<organism evidence="5">
    <name type="scientific">freshwater metagenome</name>
    <dbReference type="NCBI Taxonomy" id="449393"/>
    <lineage>
        <taxon>unclassified sequences</taxon>
        <taxon>metagenomes</taxon>
        <taxon>ecological metagenomes</taxon>
    </lineage>
</organism>
<evidence type="ECO:0000256" key="1">
    <source>
        <dbReference type="ARBA" id="ARBA00023015"/>
    </source>
</evidence>
<keyword evidence="2" id="KW-0238">DNA-binding</keyword>
<reference evidence="5" key="1">
    <citation type="submission" date="2020-05" db="EMBL/GenBank/DDBJ databases">
        <authorList>
            <person name="Chiriac C."/>
            <person name="Salcher M."/>
            <person name="Ghai R."/>
            <person name="Kavagutti S V."/>
        </authorList>
    </citation>
    <scope>NUCLEOTIDE SEQUENCE</scope>
</reference>
<dbReference type="PROSITE" id="PS50977">
    <property type="entry name" value="HTH_TETR_2"/>
    <property type="match status" value="2"/>
</dbReference>
<dbReference type="InterPro" id="IPR036271">
    <property type="entry name" value="Tet_transcr_reg_TetR-rel_C_sf"/>
</dbReference>
<gene>
    <name evidence="5" type="ORF">UFOPK1827_00416</name>
    <name evidence="6" type="ORF">UFOPK3708_00897</name>
</gene>
<evidence type="ECO:0000256" key="2">
    <source>
        <dbReference type="ARBA" id="ARBA00023125"/>
    </source>
</evidence>
<dbReference type="PANTHER" id="PTHR30055">
    <property type="entry name" value="HTH-TYPE TRANSCRIPTIONAL REGULATOR RUTR"/>
    <property type="match status" value="1"/>
</dbReference>
<keyword evidence="3" id="KW-0804">Transcription</keyword>
<feature type="domain" description="HTH tetR-type" evidence="4">
    <location>
        <begin position="10"/>
        <end position="70"/>
    </location>
</feature>
<keyword evidence="1" id="KW-0805">Transcription regulation</keyword>
<dbReference type="SUPFAM" id="SSF48498">
    <property type="entry name" value="Tetracyclin repressor-like, C-terminal domain"/>
    <property type="match status" value="2"/>
</dbReference>
<evidence type="ECO:0000256" key="3">
    <source>
        <dbReference type="ARBA" id="ARBA00023163"/>
    </source>
</evidence>
<protein>
    <submittedName>
        <fullName evidence="5">Unannotated protein</fullName>
    </submittedName>
</protein>
<name>A0A6J6GBI5_9ZZZZ</name>
<sequence length="412" mass="44397">MVKVSRQRSAELRIELLDAAAAELRRVGYDAMALTTVAGNCGLATSAIYNRFPTKEALVDALLTERIEPELGAQTDTETVAFWSGSGEPPKLNFAQLGVVAELLLAARHTPSLHNSVYGFLHRRAATALAERNKAAARGDVRDDQDPRVQVLMRAATWIGSYFFSLVSEPPKRGEKTLNELTRMAVMNVPFSTPLPPQSPNKPRVMPKVRSVQDDANDNIHVALVDSAAEVFAELGYEAAAVADIARRAQLTTGAIYNRFSGKAGLMNEVILSKLADDAQIVGSDLVRAIASSTPISQPALKDLMSRLNDDSTVNNRGLRLAARDAARHEPEVAAVVGPLQDATLSSMADFVRNAQGEGLIRSDIDPEVAVWFWSVNPVGAGLVGAAFPEIPLQAFGPFYSTAMQILRTQPA</sequence>
<dbReference type="EMBL" id="CAEZUO010000011">
    <property type="protein sequence ID" value="CAB4598541.1"/>
    <property type="molecule type" value="Genomic_DNA"/>
</dbReference>
<dbReference type="SUPFAM" id="SSF46689">
    <property type="entry name" value="Homeodomain-like"/>
    <property type="match status" value="2"/>
</dbReference>
<dbReference type="EMBL" id="CAFBNA010000046">
    <property type="protein sequence ID" value="CAB4932110.1"/>
    <property type="molecule type" value="Genomic_DNA"/>
</dbReference>
<dbReference type="InterPro" id="IPR001647">
    <property type="entry name" value="HTH_TetR"/>
</dbReference>
<proteinExistence type="predicted"/>
<evidence type="ECO:0000313" key="6">
    <source>
        <dbReference type="EMBL" id="CAB4932110.1"/>
    </source>
</evidence>
<dbReference type="InterPro" id="IPR050109">
    <property type="entry name" value="HTH-type_TetR-like_transc_reg"/>
</dbReference>
<evidence type="ECO:0000259" key="4">
    <source>
        <dbReference type="PROSITE" id="PS50977"/>
    </source>
</evidence>
<dbReference type="Pfam" id="PF00440">
    <property type="entry name" value="TetR_N"/>
    <property type="match status" value="2"/>
</dbReference>
<feature type="domain" description="HTH tetR-type" evidence="4">
    <location>
        <begin position="218"/>
        <end position="278"/>
    </location>
</feature>
<dbReference type="PANTHER" id="PTHR30055:SF234">
    <property type="entry name" value="HTH-TYPE TRANSCRIPTIONAL REGULATOR BETI"/>
    <property type="match status" value="1"/>
</dbReference>
<dbReference type="Gene3D" id="1.10.357.10">
    <property type="entry name" value="Tetracycline Repressor, domain 2"/>
    <property type="match status" value="2"/>
</dbReference>
<evidence type="ECO:0000313" key="5">
    <source>
        <dbReference type="EMBL" id="CAB4598541.1"/>
    </source>
</evidence>
<dbReference type="GO" id="GO:0000976">
    <property type="term" value="F:transcription cis-regulatory region binding"/>
    <property type="evidence" value="ECO:0007669"/>
    <property type="project" value="TreeGrafter"/>
</dbReference>